<dbReference type="PANTHER" id="PTHR33526:SF4">
    <property type="entry name" value="OS07G0123800 PROTEIN"/>
    <property type="match status" value="1"/>
</dbReference>
<feature type="region of interest" description="Disordered" evidence="1">
    <location>
        <begin position="1"/>
        <end position="90"/>
    </location>
</feature>
<gene>
    <name evidence="2" type="ORF">Taro_001503</name>
</gene>
<evidence type="ECO:0000313" key="3">
    <source>
        <dbReference type="Proteomes" id="UP000652761"/>
    </source>
</evidence>
<feature type="compositionally biased region" description="Polar residues" evidence="1">
    <location>
        <begin position="1"/>
        <end position="11"/>
    </location>
</feature>
<name>A0A843TDR8_COLES</name>
<keyword evidence="3" id="KW-1185">Reference proteome</keyword>
<accession>A0A843TDR8</accession>
<feature type="compositionally biased region" description="Basic and acidic residues" evidence="1">
    <location>
        <begin position="13"/>
        <end position="22"/>
    </location>
</feature>
<evidence type="ECO:0000256" key="1">
    <source>
        <dbReference type="SAM" id="MobiDB-lite"/>
    </source>
</evidence>
<comment type="caution">
    <text evidence="2">The sequence shown here is derived from an EMBL/GenBank/DDBJ whole genome shotgun (WGS) entry which is preliminary data.</text>
</comment>
<feature type="compositionally biased region" description="Low complexity" evidence="1">
    <location>
        <begin position="54"/>
        <end position="68"/>
    </location>
</feature>
<dbReference type="PANTHER" id="PTHR33526">
    <property type="entry name" value="OS07G0123800 PROTEIN"/>
    <property type="match status" value="1"/>
</dbReference>
<protein>
    <submittedName>
        <fullName evidence="2">Uncharacterized protein</fullName>
    </submittedName>
</protein>
<dbReference type="EMBL" id="NMUH01000031">
    <property type="protein sequence ID" value="MQL69195.1"/>
    <property type="molecule type" value="Genomic_DNA"/>
</dbReference>
<dbReference type="AlphaFoldDB" id="A0A843TDR8"/>
<proteinExistence type="predicted"/>
<sequence>MVLSSTTQNHYRPNKDPIRTRDLTPGGYADRLARSGSGGGSSSSGDDLRELVRAASSHSSPGASPAGGRTPVVPRSQSAGMARINEDGPCDFGGDAVVVGIIPKSRSCEVPKSRVG</sequence>
<dbReference type="Proteomes" id="UP000652761">
    <property type="component" value="Unassembled WGS sequence"/>
</dbReference>
<dbReference type="OrthoDB" id="694638at2759"/>
<evidence type="ECO:0000313" key="2">
    <source>
        <dbReference type="EMBL" id="MQL69195.1"/>
    </source>
</evidence>
<organism evidence="2 3">
    <name type="scientific">Colocasia esculenta</name>
    <name type="common">Wild taro</name>
    <name type="synonym">Arum esculentum</name>
    <dbReference type="NCBI Taxonomy" id="4460"/>
    <lineage>
        <taxon>Eukaryota</taxon>
        <taxon>Viridiplantae</taxon>
        <taxon>Streptophyta</taxon>
        <taxon>Embryophyta</taxon>
        <taxon>Tracheophyta</taxon>
        <taxon>Spermatophyta</taxon>
        <taxon>Magnoliopsida</taxon>
        <taxon>Liliopsida</taxon>
        <taxon>Araceae</taxon>
        <taxon>Aroideae</taxon>
        <taxon>Colocasieae</taxon>
        <taxon>Colocasia</taxon>
    </lineage>
</organism>
<reference evidence="2" key="1">
    <citation type="submission" date="2017-07" db="EMBL/GenBank/DDBJ databases">
        <title>Taro Niue Genome Assembly and Annotation.</title>
        <authorList>
            <person name="Atibalentja N."/>
            <person name="Keating K."/>
            <person name="Fields C.J."/>
        </authorList>
    </citation>
    <scope>NUCLEOTIDE SEQUENCE</scope>
    <source>
        <strain evidence="2">Niue_2</strain>
        <tissue evidence="2">Leaf</tissue>
    </source>
</reference>